<dbReference type="InterPro" id="IPR045863">
    <property type="entry name" value="CorA_TM1_TM2"/>
</dbReference>
<evidence type="ECO:0000256" key="5">
    <source>
        <dbReference type="SAM" id="Coils"/>
    </source>
</evidence>
<evidence type="ECO:0000256" key="2">
    <source>
        <dbReference type="ARBA" id="ARBA00022692"/>
    </source>
</evidence>
<dbReference type="EMBL" id="JAGSXJ010000033">
    <property type="protein sequence ID" value="KAH6668577.1"/>
    <property type="molecule type" value="Genomic_DNA"/>
</dbReference>
<organism evidence="7 8">
    <name type="scientific">Plectosphaerella plurivora</name>
    <dbReference type="NCBI Taxonomy" id="936078"/>
    <lineage>
        <taxon>Eukaryota</taxon>
        <taxon>Fungi</taxon>
        <taxon>Dikarya</taxon>
        <taxon>Ascomycota</taxon>
        <taxon>Pezizomycotina</taxon>
        <taxon>Sordariomycetes</taxon>
        <taxon>Hypocreomycetidae</taxon>
        <taxon>Glomerellales</taxon>
        <taxon>Plectosphaerellaceae</taxon>
        <taxon>Plectosphaerella</taxon>
    </lineage>
</organism>
<comment type="caution">
    <text evidence="7">The sequence shown here is derived from an EMBL/GenBank/DDBJ whole genome shotgun (WGS) entry which is preliminary data.</text>
</comment>
<protein>
    <submittedName>
        <fullName evidence="7">Uncharacterized protein</fullName>
    </submittedName>
</protein>
<accession>A0A9P8V2Z9</accession>
<sequence>MSTKNRTTGRFCTVMMCTNPTSLEATLRRHGIPRIWEHTDLPLVDIPLHILRLNVEYTSNVFSDLTRRIEKAENQLMESSEDLNSLIRELNRCNADLLRLETRWNFERKLSATIREVIDEYILRQSSQNSNVKNDQYFTAVLEHLMLQDRLSQSSEYGISILPRRIQNQFSAAYSLIAQRDTKATIILAKESQKLATASLRDSSSMKTIAGMTLLFLPPTFVCTFFSMPIINWDALGHRSLGIYFATATPLTVMVILSWITYNVWRRKAEKKKFKLEDDASKSV</sequence>
<keyword evidence="4 6" id="KW-0472">Membrane</keyword>
<dbReference type="Gene3D" id="1.20.58.340">
    <property type="entry name" value="Magnesium transport protein CorA, transmembrane region"/>
    <property type="match status" value="1"/>
</dbReference>
<keyword evidence="2 6" id="KW-0812">Transmembrane</keyword>
<name>A0A9P8V2Z9_9PEZI</name>
<evidence type="ECO:0000313" key="7">
    <source>
        <dbReference type="EMBL" id="KAH6668577.1"/>
    </source>
</evidence>
<feature type="transmembrane region" description="Helical" evidence="6">
    <location>
        <begin position="243"/>
        <end position="265"/>
    </location>
</feature>
<evidence type="ECO:0000256" key="1">
    <source>
        <dbReference type="ARBA" id="ARBA00004141"/>
    </source>
</evidence>
<evidence type="ECO:0000313" key="8">
    <source>
        <dbReference type="Proteomes" id="UP000770015"/>
    </source>
</evidence>
<dbReference type="OrthoDB" id="3561681at2759"/>
<keyword evidence="3 6" id="KW-1133">Transmembrane helix</keyword>
<keyword evidence="8" id="KW-1185">Reference proteome</keyword>
<dbReference type="SUPFAM" id="SSF144083">
    <property type="entry name" value="Magnesium transport protein CorA, transmembrane region"/>
    <property type="match status" value="1"/>
</dbReference>
<proteinExistence type="predicted"/>
<dbReference type="GO" id="GO:0016020">
    <property type="term" value="C:membrane"/>
    <property type="evidence" value="ECO:0007669"/>
    <property type="project" value="UniProtKB-SubCell"/>
</dbReference>
<keyword evidence="5" id="KW-0175">Coiled coil</keyword>
<reference evidence="7" key="1">
    <citation type="journal article" date="2021" name="Nat. Commun.">
        <title>Genetic determinants of endophytism in the Arabidopsis root mycobiome.</title>
        <authorList>
            <person name="Mesny F."/>
            <person name="Miyauchi S."/>
            <person name="Thiergart T."/>
            <person name="Pickel B."/>
            <person name="Atanasova L."/>
            <person name="Karlsson M."/>
            <person name="Huettel B."/>
            <person name="Barry K.W."/>
            <person name="Haridas S."/>
            <person name="Chen C."/>
            <person name="Bauer D."/>
            <person name="Andreopoulos W."/>
            <person name="Pangilinan J."/>
            <person name="LaButti K."/>
            <person name="Riley R."/>
            <person name="Lipzen A."/>
            <person name="Clum A."/>
            <person name="Drula E."/>
            <person name="Henrissat B."/>
            <person name="Kohler A."/>
            <person name="Grigoriev I.V."/>
            <person name="Martin F.M."/>
            <person name="Hacquard S."/>
        </authorList>
    </citation>
    <scope>NUCLEOTIDE SEQUENCE</scope>
    <source>
        <strain evidence="7">MPI-SDFR-AT-0117</strain>
    </source>
</reference>
<evidence type="ECO:0000256" key="4">
    <source>
        <dbReference type="ARBA" id="ARBA00023136"/>
    </source>
</evidence>
<dbReference type="Proteomes" id="UP000770015">
    <property type="component" value="Unassembled WGS sequence"/>
</dbReference>
<dbReference type="AlphaFoldDB" id="A0A9P8V2Z9"/>
<feature type="transmembrane region" description="Helical" evidence="6">
    <location>
        <begin position="209"/>
        <end position="231"/>
    </location>
</feature>
<gene>
    <name evidence="7" type="ORF">F5X68DRAFT_249344</name>
</gene>
<feature type="coiled-coil region" evidence="5">
    <location>
        <begin position="62"/>
        <end position="103"/>
    </location>
</feature>
<comment type="subcellular location">
    <subcellularLocation>
        <location evidence="1">Membrane</location>
        <topology evidence="1">Multi-pass membrane protein</topology>
    </subcellularLocation>
</comment>
<evidence type="ECO:0000256" key="6">
    <source>
        <dbReference type="SAM" id="Phobius"/>
    </source>
</evidence>
<evidence type="ECO:0000256" key="3">
    <source>
        <dbReference type="ARBA" id="ARBA00022989"/>
    </source>
</evidence>